<dbReference type="AlphaFoldDB" id="A0A7M1QY72"/>
<sequence>MSLTSMGGAVDLSMFKKPDQPAEEPTAIPGPWVYELTGEGLQGALLMSNKVPVIVAFHSLRSDNSAALLADLERLVTAKAGRLQLAKVNVDEQAEVTQAFGISAVPAAAALLQAQPVPLFQGVPQADQLSDTVDKIVEAAAQYGITGVLDNDADAAAPVPEVPPLHKEGLAAMENGDLGGAHAAYAKALAENPGDHEAQTALYQVELLERIAKINPEGDVAKVEEVLMKAAQAPVTDIEVHLQAADIEFSFQRPDAAFGRLIEVVRGTSGEDRDAVRERLIAYFDMLGPGELVTQARKALTNALF</sequence>
<dbReference type="RefSeq" id="WP_197551492.1">
    <property type="nucleotide sequence ID" value="NZ_CP063213.1"/>
</dbReference>
<gene>
    <name evidence="1" type="ORF">INS88_02670</name>
</gene>
<dbReference type="Gene3D" id="3.40.30.10">
    <property type="entry name" value="Glutaredoxin"/>
    <property type="match status" value="1"/>
</dbReference>
<accession>A0A7M1QY72</accession>
<keyword evidence="2" id="KW-1185">Reference proteome</keyword>
<dbReference type="InterPro" id="IPR036249">
    <property type="entry name" value="Thioredoxin-like_sf"/>
</dbReference>
<evidence type="ECO:0000313" key="1">
    <source>
        <dbReference type="EMBL" id="QOR46137.1"/>
    </source>
</evidence>
<organism evidence="1 2">
    <name type="scientific">Trueperella pecoris</name>
    <dbReference type="NCBI Taxonomy" id="2733571"/>
    <lineage>
        <taxon>Bacteria</taxon>
        <taxon>Bacillati</taxon>
        <taxon>Actinomycetota</taxon>
        <taxon>Actinomycetes</taxon>
        <taxon>Actinomycetales</taxon>
        <taxon>Actinomycetaceae</taxon>
        <taxon>Trueperella</taxon>
    </lineage>
</organism>
<dbReference type="Proteomes" id="UP000595053">
    <property type="component" value="Chromosome"/>
</dbReference>
<dbReference type="Pfam" id="PF14561">
    <property type="entry name" value="TPR_20"/>
    <property type="match status" value="1"/>
</dbReference>
<dbReference type="SUPFAM" id="SSF48452">
    <property type="entry name" value="TPR-like"/>
    <property type="match status" value="1"/>
</dbReference>
<dbReference type="SUPFAM" id="SSF52833">
    <property type="entry name" value="Thioredoxin-like"/>
    <property type="match status" value="1"/>
</dbReference>
<reference evidence="1 2" key="1">
    <citation type="submission" date="2020-10" db="EMBL/GenBank/DDBJ databases">
        <title>Trueperella pecoris sp. nov. isolated from bovine and porcine specimens.</title>
        <authorList>
            <person name="Schoenecker L."/>
            <person name="Schnydrig P."/>
            <person name="Brodard I."/>
            <person name="Thomann A."/>
            <person name="Hemphill A."/>
            <person name="Rodriguez-Campos S."/>
            <person name="Perreten V."/>
            <person name="Jores J."/>
            <person name="Kittl S."/>
        </authorList>
    </citation>
    <scope>NUCLEOTIDE SEQUENCE [LARGE SCALE GENOMIC DNA]</scope>
    <source>
        <strain evidence="1 2">15A0121</strain>
    </source>
</reference>
<evidence type="ECO:0000313" key="2">
    <source>
        <dbReference type="Proteomes" id="UP000595053"/>
    </source>
</evidence>
<dbReference type="InterPro" id="IPR011990">
    <property type="entry name" value="TPR-like_helical_dom_sf"/>
</dbReference>
<dbReference type="Gene3D" id="1.25.40.10">
    <property type="entry name" value="Tetratricopeptide repeat domain"/>
    <property type="match status" value="1"/>
</dbReference>
<dbReference type="EMBL" id="CP063213">
    <property type="protein sequence ID" value="QOR46137.1"/>
    <property type="molecule type" value="Genomic_DNA"/>
</dbReference>
<protein>
    <submittedName>
        <fullName evidence="1">Tetratricopeptide repeat protein</fullName>
    </submittedName>
</protein>
<proteinExistence type="predicted"/>
<name>A0A7M1QY72_9ACTO</name>